<dbReference type="InterPro" id="IPR004089">
    <property type="entry name" value="MCPsignal_dom"/>
</dbReference>
<dbReference type="EMBL" id="HG917868">
    <property type="protein sequence ID" value="CDM69288.1"/>
    <property type="molecule type" value="Genomic_DNA"/>
</dbReference>
<dbReference type="STRING" id="1216932.CM240_2131"/>
<keyword evidence="6" id="KW-1185">Reference proteome</keyword>
<dbReference type="GO" id="GO:0016020">
    <property type="term" value="C:membrane"/>
    <property type="evidence" value="ECO:0007669"/>
    <property type="project" value="InterPro"/>
</dbReference>
<dbReference type="OrthoDB" id="9807021at2"/>
<feature type="transmembrane region" description="Helical" evidence="3">
    <location>
        <begin position="16"/>
        <end position="36"/>
    </location>
</feature>
<feature type="transmembrane region" description="Helical" evidence="3">
    <location>
        <begin position="142"/>
        <end position="163"/>
    </location>
</feature>
<dbReference type="RefSeq" id="WP_051483808.1">
    <property type="nucleotide sequence ID" value="NZ_HG917868.1"/>
</dbReference>
<reference evidence="5 6" key="1">
    <citation type="submission" date="2013-11" db="EMBL/GenBank/DDBJ databases">
        <title>Complete genome sequence of Clostridum sp. M2/40.</title>
        <authorList>
            <person name="Wibberg D."/>
            <person name="Puehler A."/>
            <person name="Schlueter A."/>
        </authorList>
    </citation>
    <scope>NUCLEOTIDE SEQUENCE [LARGE SCALE GENOMIC DNA]</scope>
    <source>
        <strain evidence="6">M2/40</strain>
    </source>
</reference>
<proteinExistence type="predicted"/>
<evidence type="ECO:0000313" key="6">
    <source>
        <dbReference type="Proteomes" id="UP000019426"/>
    </source>
</evidence>
<dbReference type="KEGG" id="clt:CM240_2131"/>
<keyword evidence="3" id="KW-0812">Transmembrane</keyword>
<feature type="transmembrane region" description="Helical" evidence="3">
    <location>
        <begin position="42"/>
        <end position="62"/>
    </location>
</feature>
<organism evidence="5 6">
    <name type="scientific">Clostridium bornimense</name>
    <dbReference type="NCBI Taxonomy" id="1216932"/>
    <lineage>
        <taxon>Bacteria</taxon>
        <taxon>Bacillati</taxon>
        <taxon>Bacillota</taxon>
        <taxon>Clostridia</taxon>
        <taxon>Eubacteriales</taxon>
        <taxon>Clostridiaceae</taxon>
        <taxon>Clostridium</taxon>
    </lineage>
</organism>
<feature type="domain" description="Methyl-accepting transducer" evidence="4">
    <location>
        <begin position="211"/>
        <end position="461"/>
    </location>
</feature>
<dbReference type="Gene3D" id="1.10.287.950">
    <property type="entry name" value="Methyl-accepting chemotaxis protein"/>
    <property type="match status" value="1"/>
</dbReference>
<dbReference type="PROSITE" id="PS50111">
    <property type="entry name" value="CHEMOTAXIS_TRANSDUC_2"/>
    <property type="match status" value="1"/>
</dbReference>
<dbReference type="SUPFAM" id="SSF58104">
    <property type="entry name" value="Methyl-accepting chemotaxis protein (MCP) signaling domain"/>
    <property type="match status" value="1"/>
</dbReference>
<keyword evidence="3" id="KW-0472">Membrane</keyword>
<dbReference type="SMART" id="SM00283">
    <property type="entry name" value="MA"/>
    <property type="match status" value="1"/>
</dbReference>
<feature type="transmembrane region" description="Helical" evidence="3">
    <location>
        <begin position="117"/>
        <end position="136"/>
    </location>
</feature>
<dbReference type="eggNOG" id="COG0840">
    <property type="taxonomic scope" value="Bacteria"/>
</dbReference>
<accession>W6RXV6</accession>
<dbReference type="PANTHER" id="PTHR32089:SF112">
    <property type="entry name" value="LYSOZYME-LIKE PROTEIN-RELATED"/>
    <property type="match status" value="1"/>
</dbReference>
<keyword evidence="1 2" id="KW-0807">Transducer</keyword>
<evidence type="ECO:0000259" key="4">
    <source>
        <dbReference type="PROSITE" id="PS50111"/>
    </source>
</evidence>
<evidence type="ECO:0000256" key="3">
    <source>
        <dbReference type="SAM" id="Phobius"/>
    </source>
</evidence>
<dbReference type="PATRIC" id="fig|1216932.3.peg.2131"/>
<evidence type="ECO:0000313" key="5">
    <source>
        <dbReference type="EMBL" id="CDM69288.1"/>
    </source>
</evidence>
<dbReference type="PANTHER" id="PTHR32089">
    <property type="entry name" value="METHYL-ACCEPTING CHEMOTAXIS PROTEIN MCPB"/>
    <property type="match status" value="1"/>
</dbReference>
<dbReference type="Pfam" id="PF00015">
    <property type="entry name" value="MCPsignal"/>
    <property type="match status" value="1"/>
</dbReference>
<protein>
    <submittedName>
        <fullName evidence="5">Methyl-accepting chemotaxis sensory transducer</fullName>
    </submittedName>
</protein>
<name>W6RXV6_9CLOT</name>
<sequence length="490" mass="54171">MDNQKKFNMYANKMNLIVSWILAIITDLGLLLSVYMGRINPIVVVGILSYLQIMLIVATVTYRKDKSDSKVGMLSFFSLYIPWVLTIFASKELIMYTFAFPLLTISALYAKKNRTIFFISLTSVIEVIKIILDGIVNIRENLIAYIIMLAASAAFFITLYIVVTVIEKYMRVSGENLHEIMKAKAKQEADFERNIRIAQSVSENSNIVSNLVEEIKSSTEAVTCAIEEIAQGASTTAEDIQSQSESVEEIQSKIEGAVEECNIMDETSNNASEVINEGTDIVQKLTLESNIVTRNTEEVAKLMGELQDECEEIASIISVIQGIAKQTNLLALNASIEAARAGEMGKGFSVVANEVGTLAGQCSEATKNISDIINNLQQKANKSTDVVSKLTISNNVQNELVNRTEEVFNKIDKDVESIILGNEKVKSRIIDILKSNDVIVKSITNISAISEETMSNTEETLAMSNENITQANETNRLIKELVSIVNELIK</sequence>
<dbReference type="Proteomes" id="UP000019426">
    <property type="component" value="Chromosome M2/40_rep1"/>
</dbReference>
<dbReference type="AlphaFoldDB" id="W6RXV6"/>
<evidence type="ECO:0000256" key="2">
    <source>
        <dbReference type="PROSITE-ProRule" id="PRU00284"/>
    </source>
</evidence>
<feature type="transmembrane region" description="Helical" evidence="3">
    <location>
        <begin position="71"/>
        <end position="88"/>
    </location>
</feature>
<dbReference type="GO" id="GO:0007165">
    <property type="term" value="P:signal transduction"/>
    <property type="evidence" value="ECO:0007669"/>
    <property type="project" value="UniProtKB-KW"/>
</dbReference>
<evidence type="ECO:0000256" key="1">
    <source>
        <dbReference type="ARBA" id="ARBA00023224"/>
    </source>
</evidence>
<keyword evidence="3" id="KW-1133">Transmembrane helix</keyword>
<gene>
    <name evidence="5" type="ORF">CM240_2131</name>
</gene>
<dbReference type="HOGENOM" id="CLU_000445_107_18_9"/>